<dbReference type="AlphaFoldDB" id="A0A178ERG8"/>
<dbReference type="Gene3D" id="3.50.50.100">
    <property type="match status" value="1"/>
</dbReference>
<dbReference type="GO" id="GO:0005737">
    <property type="term" value="C:cytoplasm"/>
    <property type="evidence" value="ECO:0007669"/>
    <property type="project" value="TreeGrafter"/>
</dbReference>
<dbReference type="Proteomes" id="UP000243015">
    <property type="component" value="Unassembled WGS sequence"/>
</dbReference>
<evidence type="ECO:0000313" key="2">
    <source>
        <dbReference type="EMBL" id="OAL62588.1"/>
    </source>
</evidence>
<reference evidence="2 3" key="1">
    <citation type="submission" date="2016-05" db="EMBL/GenBank/DDBJ databases">
        <title>Genome sequencing of Trichophyton rubrum CMCC(F)T1i isolated from hair.</title>
        <authorList>
            <person name="Zhan P."/>
            <person name="Tao Y."/>
            <person name="Liu W."/>
        </authorList>
    </citation>
    <scope>NUCLEOTIDE SEQUENCE [LARGE SCALE GENOMIC DNA]</scope>
    <source>
        <strain evidence="3">CMCC(F)T1i</strain>
    </source>
</reference>
<dbReference type="EMBL" id="LHPM01000018">
    <property type="protein sequence ID" value="OAL62588.1"/>
    <property type="molecule type" value="Genomic_DNA"/>
</dbReference>
<dbReference type="VEuPathDB" id="FungiDB:TERG_01534"/>
<sequence length="449" mass="49361">MLSESLEFYGKGSRAMLSIGLARVYQHIQAIGHRWLYQATPSPKNVVVLGGSYAGIHLAQRLTETLPTGYRAVLIKKNSHFNHLYVFPRFGVVPGMEQSAFIPCTGIASHAPAGIFQHVQDSATNVTGNTIELASGRSINYEYLAIATGSHQPPPARMKSKDKEDACAEMRVIQKQVQNAKRIAVIGGGPVGVQVATDIKSFFPAKSVTLIHSRHQLLPNFGPRLHGHILQSLDRLNIKSILGERPQSTTEAVDGTAPISQELSLRFKIGSEEIYDLVIRCTGQLPNSNILSKCFPSAICKETGQILVHLILQVNNSLEIENKHIFPLGDVAKTNGPRMGRACQSQAEIVASNILTLIKSQDQLVTYRPSIVDRVIKLTLGKNDYVWYVKDDNGRELMLTGKCGGTDLSVGQAWSKLRIQDRDLRRAPATIRIRRIIMGTGFEAAIKKS</sequence>
<dbReference type="InterPro" id="IPR023753">
    <property type="entry name" value="FAD/NAD-binding_dom"/>
</dbReference>
<organism evidence="2 3">
    <name type="scientific">Trichophyton rubrum</name>
    <name type="common">Athlete's foot fungus</name>
    <name type="synonym">Epidermophyton rubrum</name>
    <dbReference type="NCBI Taxonomy" id="5551"/>
    <lineage>
        <taxon>Eukaryota</taxon>
        <taxon>Fungi</taxon>
        <taxon>Dikarya</taxon>
        <taxon>Ascomycota</taxon>
        <taxon>Pezizomycotina</taxon>
        <taxon>Eurotiomycetes</taxon>
        <taxon>Eurotiomycetidae</taxon>
        <taxon>Onygenales</taxon>
        <taxon>Arthrodermataceae</taxon>
        <taxon>Trichophyton</taxon>
    </lineage>
</organism>
<feature type="domain" description="FAD/NAD(P)-binding" evidence="1">
    <location>
        <begin position="45"/>
        <end position="345"/>
    </location>
</feature>
<accession>A0A178ERG8</accession>
<protein>
    <recommendedName>
        <fullName evidence="1">FAD/NAD(P)-binding domain-containing protein</fullName>
    </recommendedName>
</protein>
<dbReference type="InterPro" id="IPR036188">
    <property type="entry name" value="FAD/NAD-bd_sf"/>
</dbReference>
<gene>
    <name evidence="2" type="ORF">A7C99_4969</name>
</gene>
<evidence type="ECO:0000259" key="1">
    <source>
        <dbReference type="Pfam" id="PF07992"/>
    </source>
</evidence>
<dbReference type="GO" id="GO:0050660">
    <property type="term" value="F:flavin adenine dinucleotide binding"/>
    <property type="evidence" value="ECO:0007669"/>
    <property type="project" value="TreeGrafter"/>
</dbReference>
<dbReference type="GO" id="GO:0004174">
    <property type="term" value="F:electron-transferring-flavoprotein dehydrogenase activity"/>
    <property type="evidence" value="ECO:0007669"/>
    <property type="project" value="TreeGrafter"/>
</dbReference>
<proteinExistence type="predicted"/>
<dbReference type="Pfam" id="PF07992">
    <property type="entry name" value="Pyr_redox_2"/>
    <property type="match status" value="1"/>
</dbReference>
<comment type="caution">
    <text evidence="2">The sequence shown here is derived from an EMBL/GenBank/DDBJ whole genome shotgun (WGS) entry which is preliminary data.</text>
</comment>
<dbReference type="PANTHER" id="PTHR43735:SF5">
    <property type="entry name" value="FAD_NAD(P)-BINDING DOMAIN-CONTAINING PROTEIN"/>
    <property type="match status" value="1"/>
</dbReference>
<dbReference type="PANTHER" id="PTHR43735">
    <property type="entry name" value="APOPTOSIS-INDUCING FACTOR 1"/>
    <property type="match status" value="1"/>
</dbReference>
<dbReference type="PRINTS" id="PR00368">
    <property type="entry name" value="FADPNR"/>
</dbReference>
<evidence type="ECO:0000313" key="3">
    <source>
        <dbReference type="Proteomes" id="UP000243015"/>
    </source>
</evidence>
<name>A0A178ERG8_TRIRU</name>
<dbReference type="SUPFAM" id="SSF51905">
    <property type="entry name" value="FAD/NAD(P)-binding domain"/>
    <property type="match status" value="2"/>
</dbReference>